<dbReference type="EMBL" id="SJPR01000003">
    <property type="protein sequence ID" value="TWT96768.1"/>
    <property type="molecule type" value="Genomic_DNA"/>
</dbReference>
<proteinExistence type="predicted"/>
<organism evidence="1 2">
    <name type="scientific">Botrimarina colliarenosi</name>
    <dbReference type="NCBI Taxonomy" id="2528001"/>
    <lineage>
        <taxon>Bacteria</taxon>
        <taxon>Pseudomonadati</taxon>
        <taxon>Planctomycetota</taxon>
        <taxon>Planctomycetia</taxon>
        <taxon>Pirellulales</taxon>
        <taxon>Lacipirellulaceae</taxon>
        <taxon>Botrimarina</taxon>
    </lineage>
</organism>
<reference evidence="1 2" key="1">
    <citation type="submission" date="2019-02" db="EMBL/GenBank/DDBJ databases">
        <title>Deep-cultivation of Planctomycetes and their phenomic and genomic characterization uncovers novel biology.</title>
        <authorList>
            <person name="Wiegand S."/>
            <person name="Jogler M."/>
            <person name="Boedeker C."/>
            <person name="Pinto D."/>
            <person name="Vollmers J."/>
            <person name="Rivas-Marin E."/>
            <person name="Kohn T."/>
            <person name="Peeters S.H."/>
            <person name="Heuer A."/>
            <person name="Rast P."/>
            <person name="Oberbeckmann S."/>
            <person name="Bunk B."/>
            <person name="Jeske O."/>
            <person name="Meyerdierks A."/>
            <person name="Storesund J.E."/>
            <person name="Kallscheuer N."/>
            <person name="Luecker S."/>
            <person name="Lage O.M."/>
            <person name="Pohl T."/>
            <person name="Merkel B.J."/>
            <person name="Hornburger P."/>
            <person name="Mueller R.-W."/>
            <person name="Bruemmer F."/>
            <person name="Labrenz M."/>
            <person name="Spormann A.M."/>
            <person name="Op Den Camp H."/>
            <person name="Overmann J."/>
            <person name="Amann R."/>
            <person name="Jetten M.S.M."/>
            <person name="Mascher T."/>
            <person name="Medema M.H."/>
            <person name="Devos D.P."/>
            <person name="Kaster A.-K."/>
            <person name="Ovreas L."/>
            <person name="Rohde M."/>
            <person name="Galperin M.Y."/>
            <person name="Jogler C."/>
        </authorList>
    </citation>
    <scope>NUCLEOTIDE SEQUENCE [LARGE SCALE GENOMIC DNA]</scope>
    <source>
        <strain evidence="1 2">Pla108</strain>
    </source>
</reference>
<evidence type="ECO:0000313" key="1">
    <source>
        <dbReference type="EMBL" id="TWT96768.1"/>
    </source>
</evidence>
<comment type="caution">
    <text evidence="1">The sequence shown here is derived from an EMBL/GenBank/DDBJ whole genome shotgun (WGS) entry which is preliminary data.</text>
</comment>
<dbReference type="RefSeq" id="WP_146445274.1">
    <property type="nucleotide sequence ID" value="NZ_SJPR01000003.1"/>
</dbReference>
<sequence>MRTSTPSTDRAVTKSGKAHVAHDALVSLLGEACQRGYYGAVSLTLQVQDGYIQQVKIATERVVK</sequence>
<dbReference type="AlphaFoldDB" id="A0A5C6ABS6"/>
<name>A0A5C6ABS6_9BACT</name>
<protein>
    <recommendedName>
        <fullName evidence="3">DUF2292 domain-containing protein</fullName>
    </recommendedName>
</protein>
<dbReference type="OrthoDB" id="290810at2"/>
<keyword evidence="2" id="KW-1185">Reference proteome</keyword>
<accession>A0A5C6ABS6</accession>
<gene>
    <name evidence="1" type="ORF">Pla108_25420</name>
</gene>
<dbReference type="Proteomes" id="UP000317421">
    <property type="component" value="Unassembled WGS sequence"/>
</dbReference>
<evidence type="ECO:0000313" key="2">
    <source>
        <dbReference type="Proteomes" id="UP000317421"/>
    </source>
</evidence>
<evidence type="ECO:0008006" key="3">
    <source>
        <dbReference type="Google" id="ProtNLM"/>
    </source>
</evidence>